<sequence>MAFNEDGEVGFEEGMPWLPSHVLDEEIWESKEHGNRHQKLHHQYPNLDQLPLQPYKLHSKSSPRSCRTRSPTNWAGGPGMQAVFLDSGKTSCGTGVFLPRRAGSNLQSSKKPACSPVLLPARVVQALNLNVHEIGLQISRRRDAKNNSNSGVYNPVKSKNGKDSSAHCLVVSQNENASPEIFLPKEWTY</sequence>
<dbReference type="KEGG" id="jcu:105650004"/>
<proteinExistence type="predicted"/>
<protein>
    <submittedName>
        <fullName evidence="2">Uncharacterized protein</fullName>
    </submittedName>
</protein>
<dbReference type="AlphaFoldDB" id="A0A067JFA3"/>
<reference evidence="2 3" key="1">
    <citation type="journal article" date="2014" name="PLoS ONE">
        <title>Global Analysis of Gene Expression Profiles in Physic Nut (Jatropha curcas L.) Seedlings Exposed to Salt Stress.</title>
        <authorList>
            <person name="Zhang L."/>
            <person name="Zhang C."/>
            <person name="Wu P."/>
            <person name="Chen Y."/>
            <person name="Li M."/>
            <person name="Jiang H."/>
            <person name="Wu G."/>
        </authorList>
    </citation>
    <scope>NUCLEOTIDE SEQUENCE [LARGE SCALE GENOMIC DNA]</scope>
    <source>
        <strain evidence="3">cv. GZQX0401</strain>
        <tissue evidence="2">Young leaves</tissue>
    </source>
</reference>
<dbReference type="OrthoDB" id="1931548at2759"/>
<accession>A0A067JFA3</accession>
<dbReference type="PANTHER" id="PTHR33356">
    <property type="entry name" value="TIP41-LIKE PROTEIN"/>
    <property type="match status" value="1"/>
</dbReference>
<name>A0A067JFA3_JATCU</name>
<evidence type="ECO:0000256" key="1">
    <source>
        <dbReference type="SAM" id="MobiDB-lite"/>
    </source>
</evidence>
<feature type="region of interest" description="Disordered" evidence="1">
    <location>
        <begin position="142"/>
        <end position="162"/>
    </location>
</feature>
<dbReference type="PANTHER" id="PTHR33356:SF13">
    <property type="entry name" value="DUF4005 DOMAIN-CONTAINING PROTEIN"/>
    <property type="match status" value="1"/>
</dbReference>
<evidence type="ECO:0000313" key="2">
    <source>
        <dbReference type="EMBL" id="KDP21468.1"/>
    </source>
</evidence>
<dbReference type="EMBL" id="KK915662">
    <property type="protein sequence ID" value="KDP21468.1"/>
    <property type="molecule type" value="Genomic_DNA"/>
</dbReference>
<organism evidence="2 3">
    <name type="scientific">Jatropha curcas</name>
    <name type="common">Barbados nut</name>
    <dbReference type="NCBI Taxonomy" id="180498"/>
    <lineage>
        <taxon>Eukaryota</taxon>
        <taxon>Viridiplantae</taxon>
        <taxon>Streptophyta</taxon>
        <taxon>Embryophyta</taxon>
        <taxon>Tracheophyta</taxon>
        <taxon>Spermatophyta</taxon>
        <taxon>Magnoliopsida</taxon>
        <taxon>eudicotyledons</taxon>
        <taxon>Gunneridae</taxon>
        <taxon>Pentapetalae</taxon>
        <taxon>rosids</taxon>
        <taxon>fabids</taxon>
        <taxon>Malpighiales</taxon>
        <taxon>Euphorbiaceae</taxon>
        <taxon>Crotonoideae</taxon>
        <taxon>Jatropheae</taxon>
        <taxon>Jatropha</taxon>
    </lineage>
</organism>
<dbReference type="Proteomes" id="UP000027138">
    <property type="component" value="Unassembled WGS sequence"/>
</dbReference>
<keyword evidence="3" id="KW-1185">Reference proteome</keyword>
<evidence type="ECO:0000313" key="3">
    <source>
        <dbReference type="Proteomes" id="UP000027138"/>
    </source>
</evidence>
<gene>
    <name evidence="2" type="ORF">JCGZ_21939</name>
</gene>
<dbReference type="STRING" id="180498.A0A067JFA3"/>